<evidence type="ECO:0000313" key="1">
    <source>
        <dbReference type="EMBL" id="DAD85921.1"/>
    </source>
</evidence>
<accession>A0A8S5MUA2</accession>
<proteinExistence type="predicted"/>
<reference evidence="1" key="1">
    <citation type="journal article" date="2021" name="Proc. Natl. Acad. Sci. U.S.A.">
        <title>A Catalog of Tens of Thousands of Viruses from Human Metagenomes Reveals Hidden Associations with Chronic Diseases.</title>
        <authorList>
            <person name="Tisza M.J."/>
            <person name="Buck C.B."/>
        </authorList>
    </citation>
    <scope>NUCLEOTIDE SEQUENCE</scope>
    <source>
        <strain evidence="1">CtGdK3</strain>
    </source>
</reference>
<protein>
    <submittedName>
        <fullName evidence="1">Uncharacterized protein</fullName>
    </submittedName>
</protein>
<dbReference type="EMBL" id="BK014990">
    <property type="protein sequence ID" value="DAD85921.1"/>
    <property type="molecule type" value="Genomic_DNA"/>
</dbReference>
<organism evidence="1">
    <name type="scientific">Siphoviridae sp. ctGdK3</name>
    <dbReference type="NCBI Taxonomy" id="2826222"/>
    <lineage>
        <taxon>Viruses</taxon>
        <taxon>Duplodnaviria</taxon>
        <taxon>Heunggongvirae</taxon>
        <taxon>Uroviricota</taxon>
        <taxon>Caudoviricetes</taxon>
    </lineage>
</organism>
<sequence length="162" mass="18438">MKYLSLKKENENRRERLARMKAGAEIHGRTYEYLKDSGAPGRESGRVITNPAAPWLMPQHTGSGGDAMAKSVEQYLEYEKEISPLITANDKEIACINAAVHALSDPMEREVLRLRYLDGDGDSYRLMRWREVAIRIYGDDDAKDIISAQRLHDKALLEIDFV</sequence>
<name>A0A8S5MUA2_9CAUD</name>